<evidence type="ECO:0000313" key="3">
    <source>
        <dbReference type="Proteomes" id="UP000466966"/>
    </source>
</evidence>
<organism evidence="2 3">
    <name type="scientific">Alteraurantiacibacter buctensis</name>
    <dbReference type="NCBI Taxonomy" id="1503981"/>
    <lineage>
        <taxon>Bacteria</taxon>
        <taxon>Pseudomonadati</taxon>
        <taxon>Pseudomonadota</taxon>
        <taxon>Alphaproteobacteria</taxon>
        <taxon>Sphingomonadales</taxon>
        <taxon>Erythrobacteraceae</taxon>
        <taxon>Alteraurantiacibacter</taxon>
    </lineage>
</organism>
<dbReference type="InterPro" id="IPR021109">
    <property type="entry name" value="Peptidase_aspartic_dom_sf"/>
</dbReference>
<keyword evidence="3" id="KW-1185">Reference proteome</keyword>
<evidence type="ECO:0000256" key="1">
    <source>
        <dbReference type="SAM" id="SignalP"/>
    </source>
</evidence>
<name>A0A844YWW5_9SPHN</name>
<feature type="chain" id="PRO_5032900365" description="Peptidase A2 domain-containing protein" evidence="1">
    <location>
        <begin position="37"/>
        <end position="302"/>
    </location>
</feature>
<protein>
    <recommendedName>
        <fullName evidence="4">Peptidase A2 domain-containing protein</fullName>
    </recommendedName>
</protein>
<dbReference type="AlphaFoldDB" id="A0A844YWW5"/>
<proteinExistence type="predicted"/>
<dbReference type="EMBL" id="WTYV01000003">
    <property type="protein sequence ID" value="MXO72059.1"/>
    <property type="molecule type" value="Genomic_DNA"/>
</dbReference>
<dbReference type="SUPFAM" id="SSF50630">
    <property type="entry name" value="Acid proteases"/>
    <property type="match status" value="1"/>
</dbReference>
<sequence>MVRPGYLKGLRVKHASARSGLAAVLASLLLTPPAMAEVPIRIAASGHATVPVVGSFGEHQFVIDTGAEGSAIYEDFANTHAIPDAGSMELQGQTGASSLATASIEALTLDGVRKGPIEAVKLPPRTDGVPLAGIVGLDIFGDRTLDFDLPRQRVALLAPGQVPSGLLTNPAAATPTAGELLTVPVRIGSVTATAVIDTGARKTRINWNLARLLGIAPEDLSAGDTIYGATNVALETGATEVQDVHLGDRHLAVAPVLVADLNVFEVFGVADRPAVILGMDWLLETRMVVDFPGRQVWFEPAM</sequence>
<reference evidence="2 3" key="1">
    <citation type="submission" date="2019-12" db="EMBL/GenBank/DDBJ databases">
        <title>Genomic-based taxomic classification of the family Erythrobacteraceae.</title>
        <authorList>
            <person name="Xu L."/>
        </authorList>
    </citation>
    <scope>NUCLEOTIDE SEQUENCE [LARGE SCALE GENOMIC DNA]</scope>
    <source>
        <strain evidence="2 3">M0322</strain>
    </source>
</reference>
<dbReference type="Proteomes" id="UP000466966">
    <property type="component" value="Unassembled WGS sequence"/>
</dbReference>
<dbReference type="Gene3D" id="2.40.70.10">
    <property type="entry name" value="Acid Proteases"/>
    <property type="match status" value="2"/>
</dbReference>
<comment type="caution">
    <text evidence="2">The sequence shown here is derived from an EMBL/GenBank/DDBJ whole genome shotgun (WGS) entry which is preliminary data.</text>
</comment>
<dbReference type="CDD" id="cd00303">
    <property type="entry name" value="retropepsin_like"/>
    <property type="match status" value="1"/>
</dbReference>
<feature type="signal peptide" evidence="1">
    <location>
        <begin position="1"/>
        <end position="36"/>
    </location>
</feature>
<accession>A0A844YWW5</accession>
<keyword evidence="1" id="KW-0732">Signal</keyword>
<evidence type="ECO:0008006" key="4">
    <source>
        <dbReference type="Google" id="ProtNLM"/>
    </source>
</evidence>
<gene>
    <name evidence="2" type="ORF">GRI99_10470</name>
</gene>
<evidence type="ECO:0000313" key="2">
    <source>
        <dbReference type="EMBL" id="MXO72059.1"/>
    </source>
</evidence>
<dbReference type="Pfam" id="PF13650">
    <property type="entry name" value="Asp_protease_2"/>
    <property type="match status" value="2"/>
</dbReference>